<dbReference type="Pfam" id="PF04069">
    <property type="entry name" value="OpuAC"/>
    <property type="match status" value="1"/>
</dbReference>
<evidence type="ECO:0000256" key="1">
    <source>
        <dbReference type="ARBA" id="ARBA00004236"/>
    </source>
</evidence>
<dbReference type="GO" id="GO:0015226">
    <property type="term" value="F:carnitine transmembrane transporter activity"/>
    <property type="evidence" value="ECO:0007669"/>
    <property type="project" value="TreeGrafter"/>
</dbReference>
<keyword evidence="4" id="KW-0472">Membrane</keyword>
<proteinExistence type="predicted"/>
<evidence type="ECO:0000256" key="4">
    <source>
        <dbReference type="ARBA" id="ARBA00023136"/>
    </source>
</evidence>
<evidence type="ECO:0000313" key="6">
    <source>
        <dbReference type="EMBL" id="QOV19175.1"/>
    </source>
</evidence>
<evidence type="ECO:0000256" key="2">
    <source>
        <dbReference type="ARBA" id="ARBA00022448"/>
    </source>
</evidence>
<keyword evidence="7" id="KW-1185">Reference proteome</keyword>
<evidence type="ECO:0000259" key="5">
    <source>
        <dbReference type="Pfam" id="PF04069"/>
    </source>
</evidence>
<dbReference type="Gene3D" id="3.40.190.100">
    <property type="entry name" value="Glycine betaine-binding periplasmic protein, domain 2"/>
    <property type="match status" value="1"/>
</dbReference>
<comment type="subcellular location">
    <subcellularLocation>
        <location evidence="1">Cell membrane</location>
    </subcellularLocation>
</comment>
<dbReference type="AlphaFoldDB" id="A0A7M2RFR1"/>
<gene>
    <name evidence="6" type="ORF">INP51_14685</name>
</gene>
<feature type="domain" description="ABC-type glycine betaine transport system substrate-binding" evidence="5">
    <location>
        <begin position="30"/>
        <end position="275"/>
    </location>
</feature>
<dbReference type="GO" id="GO:0015871">
    <property type="term" value="P:choline transport"/>
    <property type="evidence" value="ECO:0007669"/>
    <property type="project" value="TreeGrafter"/>
</dbReference>
<sequence>MEKRVLAAVLSLVILMTGLTGCGKKKEEGKTVNLAYVDWSDSVAITNLAAAVLEEKMGYDVDIKMADIAPIFTSVASGNTDAYLDTWLPVTHKSYIEKYGDDMVDLGPVFEDALLGFVVPTYVDIDSIEDLKDQQELFDGKIIGIDAGAGLMLAAEDALKDYKLDYKLINGSAASMTAALGKAIKEQKPIVVTGWTPHWMFHKWDLKVLEDPKESFGEKETAYKYVRKGLAEDMPEVNAFFKKFYLKNEDLNNLIEAIEADESDPLSVSKEWMKEHEELINSWLK</sequence>
<evidence type="ECO:0000256" key="3">
    <source>
        <dbReference type="ARBA" id="ARBA00022475"/>
    </source>
</evidence>
<dbReference type="GO" id="GO:0043190">
    <property type="term" value="C:ATP-binding cassette (ABC) transporter complex"/>
    <property type="evidence" value="ECO:0007669"/>
    <property type="project" value="InterPro"/>
</dbReference>
<dbReference type="GO" id="GO:0031460">
    <property type="term" value="P:glycine betaine transport"/>
    <property type="evidence" value="ECO:0007669"/>
    <property type="project" value="TreeGrafter"/>
</dbReference>
<dbReference type="GO" id="GO:0005275">
    <property type="term" value="F:amine transmembrane transporter activity"/>
    <property type="evidence" value="ECO:0007669"/>
    <property type="project" value="TreeGrafter"/>
</dbReference>
<accession>A0A7M2RFR1</accession>
<dbReference type="CDD" id="cd13639">
    <property type="entry name" value="PBP2_OpuAC_like"/>
    <property type="match status" value="1"/>
</dbReference>
<keyword evidence="3" id="KW-1003">Cell membrane</keyword>
<dbReference type="PANTHER" id="PTHR47737:SF1">
    <property type="entry name" value="GLYCINE BETAINE_PROLINE BETAINE TRANSPORT SYSTEM PERMEASE PROTEIN PROW"/>
    <property type="match status" value="1"/>
</dbReference>
<organism evidence="6 7">
    <name type="scientific">Blautia liquoris</name>
    <dbReference type="NCBI Taxonomy" id="2779518"/>
    <lineage>
        <taxon>Bacteria</taxon>
        <taxon>Bacillati</taxon>
        <taxon>Bacillota</taxon>
        <taxon>Clostridia</taxon>
        <taxon>Lachnospirales</taxon>
        <taxon>Lachnospiraceae</taxon>
        <taxon>Blautia</taxon>
    </lineage>
</organism>
<dbReference type="EMBL" id="CP063304">
    <property type="protein sequence ID" value="QOV19175.1"/>
    <property type="molecule type" value="Genomic_DNA"/>
</dbReference>
<dbReference type="SUPFAM" id="SSF53850">
    <property type="entry name" value="Periplasmic binding protein-like II"/>
    <property type="match status" value="1"/>
</dbReference>
<dbReference type="PANTHER" id="PTHR47737">
    <property type="entry name" value="GLYCINE BETAINE/PROLINE BETAINE TRANSPORT SYSTEM PERMEASE PROTEIN PROW"/>
    <property type="match status" value="1"/>
</dbReference>
<evidence type="ECO:0000313" key="7">
    <source>
        <dbReference type="Proteomes" id="UP000593601"/>
    </source>
</evidence>
<protein>
    <submittedName>
        <fullName evidence="6">Glycine betaine ABC transporter substrate-binding protein</fullName>
    </submittedName>
</protein>
<name>A0A7M2RFR1_9FIRM</name>
<reference evidence="6 7" key="1">
    <citation type="submission" date="2020-10" db="EMBL/GenBank/DDBJ databases">
        <title>Blautia liquoris sp.nov., isolated from the mud in a fermentation cellar used for the production of Chinese strong-flavoured liquor.</title>
        <authorList>
            <person name="Lu L."/>
        </authorList>
    </citation>
    <scope>NUCLEOTIDE SEQUENCE [LARGE SCALE GENOMIC DNA]</scope>
    <source>
        <strain evidence="6 7">LZLJ-3</strain>
    </source>
</reference>
<dbReference type="RefSeq" id="WP_193735522.1">
    <property type="nucleotide sequence ID" value="NZ_CP063304.1"/>
</dbReference>
<dbReference type="Gene3D" id="3.10.105.10">
    <property type="entry name" value="Dipeptide-binding Protein, Domain 3"/>
    <property type="match status" value="2"/>
</dbReference>
<dbReference type="PROSITE" id="PS51257">
    <property type="entry name" value="PROKAR_LIPOPROTEIN"/>
    <property type="match status" value="1"/>
</dbReference>
<dbReference type="Proteomes" id="UP000593601">
    <property type="component" value="Chromosome"/>
</dbReference>
<keyword evidence="2" id="KW-0813">Transport</keyword>
<dbReference type="InterPro" id="IPR007210">
    <property type="entry name" value="ABC_Gly_betaine_transp_sub-bd"/>
</dbReference>
<dbReference type="KEGG" id="bliq:INP51_14685"/>